<evidence type="ECO:0000256" key="1">
    <source>
        <dbReference type="ARBA" id="ARBA00001561"/>
    </source>
</evidence>
<evidence type="ECO:0000313" key="7">
    <source>
        <dbReference type="Proteomes" id="UP001056819"/>
    </source>
</evidence>
<organism evidence="6 7">
    <name type="scientific">Conchiformibius steedae DSM 2580</name>
    <dbReference type="NCBI Taxonomy" id="1121352"/>
    <lineage>
        <taxon>Bacteria</taxon>
        <taxon>Pseudomonadati</taxon>
        <taxon>Pseudomonadota</taxon>
        <taxon>Betaproteobacteria</taxon>
        <taxon>Neisseriales</taxon>
        <taxon>Neisseriaceae</taxon>
        <taxon>Conchiformibius</taxon>
    </lineage>
</organism>
<dbReference type="Gene3D" id="2.60.40.3500">
    <property type="match status" value="1"/>
</dbReference>
<dbReference type="Proteomes" id="UP001056819">
    <property type="component" value="Chromosome"/>
</dbReference>
<dbReference type="CDD" id="cd02696">
    <property type="entry name" value="MurNAc-LAA"/>
    <property type="match status" value="1"/>
</dbReference>
<dbReference type="EMBL" id="CP097501">
    <property type="protein sequence ID" value="URD67755.1"/>
    <property type="molecule type" value="Genomic_DNA"/>
</dbReference>
<evidence type="ECO:0000256" key="3">
    <source>
        <dbReference type="ARBA" id="ARBA00022801"/>
    </source>
</evidence>
<dbReference type="SUPFAM" id="SSF53187">
    <property type="entry name" value="Zn-dependent exopeptidases"/>
    <property type="match status" value="1"/>
</dbReference>
<dbReference type="InterPro" id="IPR002508">
    <property type="entry name" value="MurNAc-LAA_cat"/>
</dbReference>
<protein>
    <recommendedName>
        <fullName evidence="2">N-acetylmuramoyl-L-alanine amidase</fullName>
        <ecNumber evidence="2">3.5.1.28</ecNumber>
    </recommendedName>
</protein>
<dbReference type="InterPro" id="IPR006311">
    <property type="entry name" value="TAT_signal"/>
</dbReference>
<keyword evidence="3 6" id="KW-0378">Hydrolase</keyword>
<dbReference type="PANTHER" id="PTHR30404:SF0">
    <property type="entry name" value="N-ACETYLMURAMOYL-L-ALANINE AMIDASE AMIC"/>
    <property type="match status" value="1"/>
</dbReference>
<dbReference type="FunFam" id="3.40.630.40:FF:000005">
    <property type="entry name" value="N-acetylmuramoyl-L-alanine amidase (AmiA)"/>
    <property type="match status" value="1"/>
</dbReference>
<reference evidence="6" key="1">
    <citation type="submission" date="2022-05" db="EMBL/GenBank/DDBJ databases">
        <title>Alysiella filiformis genome sequencing.</title>
        <authorList>
            <person name="Viehboeck T."/>
        </authorList>
    </citation>
    <scope>NUCLEOTIDE SEQUENCE</scope>
    <source>
        <strain evidence="6">DSM 2580</strain>
    </source>
</reference>
<gene>
    <name evidence="6" type="ORF">LNQ82_00910</name>
</gene>
<comment type="catalytic activity">
    <reaction evidence="1">
        <text>Hydrolyzes the link between N-acetylmuramoyl residues and L-amino acid residues in certain cell-wall glycopeptides.</text>
        <dbReference type="EC" id="3.5.1.28"/>
    </reaction>
</comment>
<name>A0AAE9HWU1_9NEIS</name>
<dbReference type="Pfam" id="PF11741">
    <property type="entry name" value="AMIN"/>
    <property type="match status" value="1"/>
</dbReference>
<evidence type="ECO:0000313" key="6">
    <source>
        <dbReference type="EMBL" id="URD67755.1"/>
    </source>
</evidence>
<proteinExistence type="predicted"/>
<dbReference type="InterPro" id="IPR021731">
    <property type="entry name" value="AMIN_dom"/>
</dbReference>
<dbReference type="Gene3D" id="3.40.630.40">
    <property type="entry name" value="Zn-dependent exopeptidases"/>
    <property type="match status" value="1"/>
</dbReference>
<dbReference type="Pfam" id="PF01520">
    <property type="entry name" value="Amidase_3"/>
    <property type="match status" value="1"/>
</dbReference>
<dbReference type="RefSeq" id="WP_027021634.1">
    <property type="nucleotide sequence ID" value="NZ_CP097501.1"/>
</dbReference>
<evidence type="ECO:0000256" key="2">
    <source>
        <dbReference type="ARBA" id="ARBA00011901"/>
    </source>
</evidence>
<dbReference type="GO" id="GO:0030288">
    <property type="term" value="C:outer membrane-bounded periplasmic space"/>
    <property type="evidence" value="ECO:0007669"/>
    <property type="project" value="TreeGrafter"/>
</dbReference>
<feature type="region of interest" description="Disordered" evidence="4">
    <location>
        <begin position="179"/>
        <end position="200"/>
    </location>
</feature>
<dbReference type="PANTHER" id="PTHR30404">
    <property type="entry name" value="N-ACETYLMURAMOYL-L-ALANINE AMIDASE"/>
    <property type="match status" value="1"/>
</dbReference>
<dbReference type="InterPro" id="IPR050695">
    <property type="entry name" value="N-acetylmuramoyl_amidase_3"/>
</dbReference>
<dbReference type="GO" id="GO:0009253">
    <property type="term" value="P:peptidoglycan catabolic process"/>
    <property type="evidence" value="ECO:0007669"/>
    <property type="project" value="InterPro"/>
</dbReference>
<dbReference type="GO" id="GO:0008745">
    <property type="term" value="F:N-acetylmuramoyl-L-alanine amidase activity"/>
    <property type="evidence" value="ECO:0007669"/>
    <property type="project" value="UniProtKB-EC"/>
</dbReference>
<dbReference type="EC" id="3.5.1.28" evidence="2"/>
<sequence>MAKLSRRLLLGASAGGLLVMALGSRAAGNRFLAVRIASGSGYTRVSLESDDKVRYKYFMLENPYRLVVDVEDADLNAVLSNMAGKLPPNDPYIANIRTAQKDSKTVRIVFDLKRRVLPKVFGLQPEGNVKHRLVVDLYPVAGTAAKTGSDPIQTFWQNRKKNQEAKDYAENTPTVKRGHRPLVMLDPGHGGKDPGATGRSGLREKDVVLHIAKETKKRLESMGYQVVLTRNNDTFIPVLARPMLARRAKADVFVSIHADSVPNPEPRGGGVYVLNQKGASDEASRLLAESENAAGSDIGGVQISNANKDVNQVLMNMVQTQTINDSKRLARLMLNHLAKHNRTKNQVNFANFGVLRAPEIPAVLVETAFLSNPQDEALLSSSEFRRKIAHAIAEGIRQYLGAAVLARR</sequence>
<dbReference type="SMART" id="SM00646">
    <property type="entry name" value="Ami_3"/>
    <property type="match status" value="1"/>
</dbReference>
<evidence type="ECO:0000259" key="5">
    <source>
        <dbReference type="SMART" id="SM00646"/>
    </source>
</evidence>
<feature type="domain" description="MurNAc-LAA" evidence="5">
    <location>
        <begin position="242"/>
        <end position="397"/>
    </location>
</feature>
<dbReference type="AlphaFoldDB" id="A0AAE9HWU1"/>
<dbReference type="PROSITE" id="PS51318">
    <property type="entry name" value="TAT"/>
    <property type="match status" value="1"/>
</dbReference>
<evidence type="ECO:0000256" key="4">
    <source>
        <dbReference type="SAM" id="MobiDB-lite"/>
    </source>
</evidence>
<accession>A0AAE9HWU1</accession>